<dbReference type="RefSeq" id="WP_200804742.1">
    <property type="nucleotide sequence ID" value="NZ_FUWY01000001.1"/>
</dbReference>
<dbReference type="GO" id="GO:0016779">
    <property type="term" value="F:nucleotidyltransferase activity"/>
    <property type="evidence" value="ECO:0007669"/>
    <property type="project" value="UniProtKB-KW"/>
</dbReference>
<proteinExistence type="predicted"/>
<dbReference type="EMBL" id="FUWY01000001">
    <property type="protein sequence ID" value="SJZ45001.1"/>
    <property type="molecule type" value="Genomic_DNA"/>
</dbReference>
<organism evidence="1 2">
    <name type="scientific">Anaerorhabdus furcosa</name>
    <dbReference type="NCBI Taxonomy" id="118967"/>
    <lineage>
        <taxon>Bacteria</taxon>
        <taxon>Bacillati</taxon>
        <taxon>Bacillota</taxon>
        <taxon>Erysipelotrichia</taxon>
        <taxon>Erysipelotrichales</taxon>
        <taxon>Erysipelotrichaceae</taxon>
        <taxon>Anaerorhabdus</taxon>
    </lineage>
</organism>
<keyword evidence="1" id="KW-0808">Transferase</keyword>
<dbReference type="AlphaFoldDB" id="A0A1T4KRE5"/>
<evidence type="ECO:0000313" key="1">
    <source>
        <dbReference type="EMBL" id="SJZ45001.1"/>
    </source>
</evidence>
<keyword evidence="2" id="KW-1185">Reference proteome</keyword>
<dbReference type="Gene3D" id="3.30.460.10">
    <property type="entry name" value="Beta Polymerase, domain 2"/>
    <property type="match status" value="1"/>
</dbReference>
<dbReference type="SUPFAM" id="SSF81301">
    <property type="entry name" value="Nucleotidyltransferase"/>
    <property type="match status" value="1"/>
</dbReference>
<keyword evidence="1" id="KW-0548">Nucleotidyltransferase</keyword>
<gene>
    <name evidence="1" type="ORF">SAMN02745191_0667</name>
</gene>
<dbReference type="InterPro" id="IPR007530">
    <property type="entry name" value="Aminoglycoside_adenylylTfrase"/>
</dbReference>
<accession>A0A1T4KRE5</accession>
<dbReference type="Gene3D" id="1.20.120.330">
    <property type="entry name" value="Nucleotidyltransferases domain 2"/>
    <property type="match status" value="1"/>
</dbReference>
<dbReference type="STRING" id="118967.SAMN02745191_0667"/>
<dbReference type="Proteomes" id="UP000243297">
    <property type="component" value="Unassembled WGS sequence"/>
</dbReference>
<name>A0A1T4KRE5_9FIRM</name>
<dbReference type="SUPFAM" id="SSF81631">
    <property type="entry name" value="PAP/OAS1 substrate-binding domain"/>
    <property type="match status" value="1"/>
</dbReference>
<evidence type="ECO:0000313" key="2">
    <source>
        <dbReference type="Proteomes" id="UP000243297"/>
    </source>
</evidence>
<dbReference type="Pfam" id="PF04439">
    <property type="entry name" value="Adenyl_transf"/>
    <property type="match status" value="1"/>
</dbReference>
<sequence length="298" mass="35004">MIITKGMELEMLNEKKMMDLILTLASLRDDVRLVYMNGSRVNPMIKKDKYQDYDLVFGVTTTEYFLQHQDWIKLFGEVCMIQEPDYIDCKTGLKENADFSKSYTWLILYKDGNRIDLHIELVSESKKNIHNSSLTKILLDKDHCLDSIPPSSDIDYHIHKPSQELFDACSNEFWWCLNNVAKGLARNEIPYALSMFHVYVREVFHQMIDWHIGCQTNFSISSGKMGKFYKNFLSPSDYKKYLATYSDASIENIWTAVFTCCSLFSDYALQVSNQLNFRYNLNDENNMLEYLRKCRDDK</sequence>
<dbReference type="InterPro" id="IPR043519">
    <property type="entry name" value="NT_sf"/>
</dbReference>
<protein>
    <submittedName>
        <fullName evidence="1">Aminoglycoside 6-adenylyltransferase</fullName>
    </submittedName>
</protein>
<reference evidence="2" key="1">
    <citation type="submission" date="2017-02" db="EMBL/GenBank/DDBJ databases">
        <authorList>
            <person name="Varghese N."/>
            <person name="Submissions S."/>
        </authorList>
    </citation>
    <scope>NUCLEOTIDE SEQUENCE [LARGE SCALE GENOMIC DNA]</scope>
    <source>
        <strain evidence="2">ATCC 25662</strain>
    </source>
</reference>